<comment type="caution">
    <text evidence="3">The sequence shown here is derived from an EMBL/GenBank/DDBJ whole genome shotgun (WGS) entry which is preliminary data.</text>
</comment>
<protein>
    <submittedName>
        <fullName evidence="3">Phosphatase PAP2 family protein</fullName>
    </submittedName>
</protein>
<proteinExistence type="predicted"/>
<accession>A0A9X2XRT5</accession>
<name>A0A9X2XRT5_9BACT</name>
<dbReference type="InterPro" id="IPR000326">
    <property type="entry name" value="PAP2/HPO"/>
</dbReference>
<dbReference type="RefSeq" id="WP_279295115.1">
    <property type="nucleotide sequence ID" value="NZ_JAOTIF010000001.1"/>
</dbReference>
<dbReference type="EMBL" id="JAOTIF010000001">
    <property type="protein sequence ID" value="MCU7547669.1"/>
    <property type="molecule type" value="Genomic_DNA"/>
</dbReference>
<dbReference type="CDD" id="cd03394">
    <property type="entry name" value="PAP2_like_5"/>
    <property type="match status" value="1"/>
</dbReference>
<keyword evidence="1" id="KW-0732">Signal</keyword>
<dbReference type="PANTHER" id="PTHR14969">
    <property type="entry name" value="SPHINGOSINE-1-PHOSPHATE PHOSPHOHYDROLASE"/>
    <property type="match status" value="1"/>
</dbReference>
<dbReference type="InterPro" id="IPR036938">
    <property type="entry name" value="PAP2/HPO_sf"/>
</dbReference>
<feature type="signal peptide" evidence="1">
    <location>
        <begin position="1"/>
        <end position="29"/>
    </location>
</feature>
<evidence type="ECO:0000259" key="2">
    <source>
        <dbReference type="SMART" id="SM00014"/>
    </source>
</evidence>
<feature type="chain" id="PRO_5040991619" evidence="1">
    <location>
        <begin position="30"/>
        <end position="296"/>
    </location>
</feature>
<dbReference type="Proteomes" id="UP001155483">
    <property type="component" value="Unassembled WGS sequence"/>
</dbReference>
<feature type="domain" description="Phosphatidic acid phosphatase type 2/haloperoxidase" evidence="2">
    <location>
        <begin position="165"/>
        <end position="278"/>
    </location>
</feature>
<reference evidence="3" key="2">
    <citation type="submission" date="2023-04" db="EMBL/GenBank/DDBJ databases">
        <title>Paracnuella aquatica gen. nov., sp. nov., a member of the family Chitinophagaceae isolated from a hot spring.</title>
        <authorList>
            <person name="Wang C."/>
        </authorList>
    </citation>
    <scope>NUCLEOTIDE SEQUENCE</scope>
    <source>
        <strain evidence="3">LB-8</strain>
    </source>
</reference>
<dbReference type="AlphaFoldDB" id="A0A9X2XRT5"/>
<keyword evidence="4" id="KW-1185">Reference proteome</keyword>
<dbReference type="PANTHER" id="PTHR14969:SF13">
    <property type="entry name" value="AT30094P"/>
    <property type="match status" value="1"/>
</dbReference>
<dbReference type="SMART" id="SM00014">
    <property type="entry name" value="acidPPc"/>
    <property type="match status" value="1"/>
</dbReference>
<reference evidence="3" key="1">
    <citation type="submission" date="2022-09" db="EMBL/GenBank/DDBJ databases">
        <authorList>
            <person name="Yuan C."/>
            <person name="Ke Z."/>
        </authorList>
    </citation>
    <scope>NUCLEOTIDE SEQUENCE</scope>
    <source>
        <strain evidence="3">LB-8</strain>
    </source>
</reference>
<organism evidence="3 4">
    <name type="scientific">Paraflavisolibacter caeni</name>
    <dbReference type="NCBI Taxonomy" id="2982496"/>
    <lineage>
        <taxon>Bacteria</taxon>
        <taxon>Pseudomonadati</taxon>
        <taxon>Bacteroidota</taxon>
        <taxon>Chitinophagia</taxon>
        <taxon>Chitinophagales</taxon>
        <taxon>Chitinophagaceae</taxon>
        <taxon>Paraflavisolibacter</taxon>
    </lineage>
</organism>
<dbReference type="SUPFAM" id="SSF48317">
    <property type="entry name" value="Acid phosphatase/Vanadium-dependent haloperoxidase"/>
    <property type="match status" value="1"/>
</dbReference>
<evidence type="ECO:0000313" key="3">
    <source>
        <dbReference type="EMBL" id="MCU7547669.1"/>
    </source>
</evidence>
<sequence length="296" mass="33310">MQPFIQKLRTPICALLLFLQFFSALPSTAQESSDSAFVAPPGQGMDTVIKLNDAKSKDSVPGYYYRINGTYLKSYWTDFKYAATTPLHWKGRDWAKFATIIGGTGIIMLTLDEPVQEMMLRNQNEVFDKASEILYPLGNRFPPFLLAGMYATSIITHNRRMEHASLSVAKSLAISTVFYIAAKSVIRRQRPTRTDDPFDFAPPFTGEEYTSFPSGHTNTAFAVATAFSLEYNNKKWVPWVAYALASLTAISRLYDNRHWLSDIVIGASIGHFVTKAVYKQEYKRRAAGKINLKGVQ</sequence>
<evidence type="ECO:0000313" key="4">
    <source>
        <dbReference type="Proteomes" id="UP001155483"/>
    </source>
</evidence>
<gene>
    <name evidence="3" type="ORF">OCK74_01025</name>
</gene>
<dbReference type="Gene3D" id="1.20.144.10">
    <property type="entry name" value="Phosphatidic acid phosphatase type 2/haloperoxidase"/>
    <property type="match status" value="1"/>
</dbReference>
<evidence type="ECO:0000256" key="1">
    <source>
        <dbReference type="SAM" id="SignalP"/>
    </source>
</evidence>
<dbReference type="Pfam" id="PF01569">
    <property type="entry name" value="PAP2"/>
    <property type="match status" value="1"/>
</dbReference>